<dbReference type="AlphaFoldDB" id="A0A9W4EB63"/>
<dbReference type="EMBL" id="CAJSLV010000102">
    <property type="protein sequence ID" value="CAG6398296.1"/>
    <property type="molecule type" value="Genomic_DNA"/>
</dbReference>
<organism evidence="2 3">
    <name type="scientific">Actinacidiphila cocklensis</name>
    <dbReference type="NCBI Taxonomy" id="887465"/>
    <lineage>
        <taxon>Bacteria</taxon>
        <taxon>Bacillati</taxon>
        <taxon>Actinomycetota</taxon>
        <taxon>Actinomycetes</taxon>
        <taxon>Kitasatosporales</taxon>
        <taxon>Streptomycetaceae</taxon>
        <taxon>Actinacidiphila</taxon>
    </lineage>
</organism>
<feature type="compositionally biased region" description="Basic residues" evidence="1">
    <location>
        <begin position="64"/>
        <end position="80"/>
    </location>
</feature>
<proteinExistence type="predicted"/>
<accession>A0A9W4EB63</accession>
<keyword evidence="3" id="KW-1185">Reference proteome</keyword>
<feature type="compositionally biased region" description="Basic and acidic residues" evidence="1">
    <location>
        <begin position="99"/>
        <end position="114"/>
    </location>
</feature>
<comment type="caution">
    <text evidence="2">The sequence shown here is derived from an EMBL/GenBank/DDBJ whole genome shotgun (WGS) entry which is preliminary data.</text>
</comment>
<gene>
    <name evidence="2" type="ORF">SCOCK_690013</name>
</gene>
<dbReference type="Proteomes" id="UP001152519">
    <property type="component" value="Unassembled WGS sequence"/>
</dbReference>
<sequence length="178" mass="19045">MPPRPPSAPHSEWEPAAVLASTWAWLPLMSPLSSTPTTGHSAAGTCLCRPRPGRAHRGCGDRHALRRPNPPRRPGRRQRPLGHNVYTAARHPGLSARRGHLEAREDTVPDLPDKRGHVEAVEDTVPQLSVHDRAVATSARLQALCGPHGLQPGTSSRGVRRQAVARGPGAGPGPVGRR</sequence>
<feature type="region of interest" description="Disordered" evidence="1">
    <location>
        <begin position="146"/>
        <end position="178"/>
    </location>
</feature>
<reference evidence="2" key="1">
    <citation type="submission" date="2021-05" db="EMBL/GenBank/DDBJ databases">
        <authorList>
            <person name="Arsene-Ploetze F."/>
        </authorList>
    </citation>
    <scope>NUCLEOTIDE SEQUENCE</scope>
    <source>
        <strain evidence="2">DSM 42138</strain>
    </source>
</reference>
<name>A0A9W4EB63_9ACTN</name>
<evidence type="ECO:0000256" key="1">
    <source>
        <dbReference type="SAM" id="MobiDB-lite"/>
    </source>
</evidence>
<evidence type="ECO:0000313" key="3">
    <source>
        <dbReference type="Proteomes" id="UP001152519"/>
    </source>
</evidence>
<feature type="compositionally biased region" description="Gly residues" evidence="1">
    <location>
        <begin position="168"/>
        <end position="178"/>
    </location>
</feature>
<feature type="region of interest" description="Disordered" evidence="1">
    <location>
        <begin position="34"/>
        <end position="114"/>
    </location>
</feature>
<protein>
    <submittedName>
        <fullName evidence="2">Uncharacterized protein</fullName>
    </submittedName>
</protein>
<evidence type="ECO:0000313" key="2">
    <source>
        <dbReference type="EMBL" id="CAG6398296.1"/>
    </source>
</evidence>